<accession>A0AAN1BGG0</accession>
<dbReference type="AlphaFoldDB" id="A0AAN1BGG0"/>
<evidence type="ECO:0000313" key="2">
    <source>
        <dbReference type="Proteomes" id="UP000194159"/>
    </source>
</evidence>
<sequence>MRGAGSSPLGYVRVLRAFLSSLIAVLVTGIQPRRVCAVINYAQSSNEPSLPKDLGTLDSCDKHRHEGSEWGGAAFHGKVLATAAHKAKPRTSCSGTPPLRNIRA</sequence>
<dbReference type="Proteomes" id="UP000194159">
    <property type="component" value="Chromosome"/>
</dbReference>
<dbReference type="EMBL" id="CP020906">
    <property type="protein sequence ID" value="ARQ10567.1"/>
    <property type="molecule type" value="Genomic_DNA"/>
</dbReference>
<organism evidence="1 2">
    <name type="scientific">Rhizobium etli</name>
    <dbReference type="NCBI Taxonomy" id="29449"/>
    <lineage>
        <taxon>Bacteria</taxon>
        <taxon>Pseudomonadati</taxon>
        <taxon>Pseudomonadota</taxon>
        <taxon>Alphaproteobacteria</taxon>
        <taxon>Hyphomicrobiales</taxon>
        <taxon>Rhizobiaceae</taxon>
        <taxon>Rhizobium/Agrobacterium group</taxon>
        <taxon>Rhizobium</taxon>
    </lineage>
</organism>
<name>A0AAN1BGG0_RHIET</name>
<reference evidence="1 2" key="1">
    <citation type="submission" date="2017-04" db="EMBL/GenBank/DDBJ databases">
        <title>Complete genome sequences of Rhizobium genomic linages associated to common bean (phaseolus vulgaris).</title>
        <authorList>
            <person name="Santamaria R.I."/>
            <person name="Bustos P."/>
            <person name="Perez-Carrascal O."/>
            <person name="Martinez-Flores I."/>
            <person name="Juarez S."/>
            <person name="Lozano L."/>
            <person name="Miranda F."/>
            <person name="Vinuesa P."/>
            <person name="Martinez-Romero E."/>
            <person name="Cevallos M.A."/>
            <person name="Romero D."/>
            <person name="Davila G."/>
            <person name="Gonzalez V."/>
        </authorList>
    </citation>
    <scope>NUCLEOTIDE SEQUENCE [LARGE SCALE GENOMIC DNA]</scope>
    <source>
        <strain evidence="1 2">NXC12</strain>
    </source>
</reference>
<protein>
    <submittedName>
        <fullName evidence="1">Uncharacterized protein</fullName>
    </submittedName>
</protein>
<gene>
    <name evidence="1" type="ORF">NXC12_CH02556</name>
</gene>
<proteinExistence type="predicted"/>
<evidence type="ECO:0000313" key="1">
    <source>
        <dbReference type="EMBL" id="ARQ10567.1"/>
    </source>
</evidence>